<dbReference type="InterPro" id="IPR008258">
    <property type="entry name" value="Transglycosylase_SLT_dom_1"/>
</dbReference>
<name>A0AAU8DEG5_9HYPH</name>
<evidence type="ECO:0000256" key="1">
    <source>
        <dbReference type="ARBA" id="ARBA00009387"/>
    </source>
</evidence>
<dbReference type="NCBIfam" id="TIGR01760">
    <property type="entry name" value="tape_meas_TP901"/>
    <property type="match status" value="1"/>
</dbReference>
<keyword evidence="4" id="KW-0472">Membrane</keyword>
<comment type="similarity">
    <text evidence="1">Belongs to the virb1 family.</text>
</comment>
<dbReference type="CDD" id="cd00442">
    <property type="entry name" value="Lyz-like"/>
    <property type="match status" value="1"/>
</dbReference>
<dbReference type="InterPro" id="IPR023346">
    <property type="entry name" value="Lysozyme-like_dom_sf"/>
</dbReference>
<proteinExistence type="inferred from homology"/>
<keyword evidence="3" id="KW-0175">Coiled coil</keyword>
<gene>
    <name evidence="7" type="ORF">ABVK49_14305</name>
</gene>
<evidence type="ECO:0000313" key="7">
    <source>
        <dbReference type="EMBL" id="XCG57774.1"/>
    </source>
</evidence>
<dbReference type="PANTHER" id="PTHR37813:SF1">
    <property type="entry name" value="FELS-2 PROPHAGE PROTEIN"/>
    <property type="match status" value="1"/>
</dbReference>
<dbReference type="InterPro" id="IPR010090">
    <property type="entry name" value="Phage_tape_meas"/>
</dbReference>
<evidence type="ECO:0000256" key="2">
    <source>
        <dbReference type="ARBA" id="ARBA00022612"/>
    </source>
</evidence>
<keyword evidence="4" id="KW-1133">Transmembrane helix</keyword>
<dbReference type="Pfam" id="PF01464">
    <property type="entry name" value="SLT"/>
    <property type="match status" value="1"/>
</dbReference>
<evidence type="ECO:0000256" key="4">
    <source>
        <dbReference type="SAM" id="Phobius"/>
    </source>
</evidence>
<evidence type="ECO:0000259" key="6">
    <source>
        <dbReference type="Pfam" id="PF10145"/>
    </source>
</evidence>
<dbReference type="SUPFAM" id="SSF53955">
    <property type="entry name" value="Lysozyme-like"/>
    <property type="match status" value="1"/>
</dbReference>
<feature type="coiled-coil region" evidence="3">
    <location>
        <begin position="875"/>
        <end position="925"/>
    </location>
</feature>
<feature type="coiled-coil region" evidence="3">
    <location>
        <begin position="497"/>
        <end position="545"/>
    </location>
</feature>
<dbReference type="Pfam" id="PF10145">
    <property type="entry name" value="PhageMin_Tail"/>
    <property type="match status" value="1"/>
</dbReference>
<evidence type="ECO:0000256" key="3">
    <source>
        <dbReference type="SAM" id="Coils"/>
    </source>
</evidence>
<organism evidence="7">
    <name type="scientific">Mesorhizobium sp. WSM2239</name>
    <dbReference type="NCBI Taxonomy" id="3228852"/>
    <lineage>
        <taxon>Bacteria</taxon>
        <taxon>Pseudomonadati</taxon>
        <taxon>Pseudomonadota</taxon>
        <taxon>Alphaproteobacteria</taxon>
        <taxon>Hyphomicrobiales</taxon>
        <taxon>Phyllobacteriaceae</taxon>
        <taxon>Mesorhizobium</taxon>
    </lineage>
</organism>
<feature type="coiled-coil region" evidence="3">
    <location>
        <begin position="980"/>
        <end position="1030"/>
    </location>
</feature>
<sequence length="1695" mass="181688">MESRANRAAFQREINEMRSTTKVLMDRYFDETNAAYLRDLKRSLTDRATEEKLLRQRMSDRNERSRMGDAAYGFSKQRERRQLNGGANQFMSQAGIMSNYMAVGGVYGAGFYLGNFITQLDKEFRQFQAITATTNTEMSRMEERLLSVSEKTRFTALEVSEAATLMGQAGMSAGEVAEAIEPVTKLATAAGTDLKAAVDVVTSALNIFNLQASEAGHLSDVFTAALNESKLTLDQLALSLQYAGNIAATAGVSYNELTAAVGALANAGIRSGSTIGTGLRQLLVDLMAPSKNLKKEMASLGLTMADIDVETNGLTGVLMNLRAAGFDTTSAFEAFEVRAAAAYTALSNNVDVMAQLRQSFILSNAAAKANETQMQSLANTAANFGSNLGALTYTAFKPFLATLQDVVEGGSEVLSTLRQMGPVVEIVGTVFASLVSALLIARIGKLVFGLIGIGTAATGAAGGVRLLTAAMSANPVFLGLAALTTGITLLQRFGDTAGRTAAQLDALEAKQNEYQAQVDGTTNRIDSLNSAMDDLIKKQASLEAEGNGSLRKTKIMEIVASFQELAGSVDVSTSSVADLIEAMKDLRGEMVADLPAQIDLLTAQLDQRIAVLRGAATDHTKGEGSFIAGAAASSRFGNNGAVYSGDVPSFNDDVLAAFGPKVAEAFRALTGQTNLADLSGQEAQGLQAILEKLVIDLENKIKPLSDEAGLFGAGPELIALRQDLNFVKQLVTAFKPLASSLIDIQSLGLQRDMKAGERASAVLQGTTGYKAGQDAEDEASKYLTEGLANVVRTEDSIIGAKEAYDALQTGLQVQLDTIEASLKSAAEEMRAQGFTEEEIKAAIDSSSLKNDEAKLKNAMKKGSADANAAYTDFMAYLLEQQKKNLNKEIGRVQKELGKAKTEFDVNRIEDRLYALNDELAKIEMDLFETDPHKDVGKSDADLQIAKKQIADEQRDRRDELVTTVIEKRAALAEEVNKTYIEKLETELGNVETEMSNLVNTVDQNSTVEYIKSVAAKLEELDRKAKALAGEIAGVTVSDDYSAFTVGGLPSASANDIQKKIIAAANANGIPPHIALAIASFESGFNPSAKNPMSSAAGIYQNTNGNWDSHGLPRSGRNNIDMQIEAGMKDMRRTQEGLGSTQLSFKDYYGSHLLGQAGYKKALSNLNGNAVSVLGSDAVHKNGGNINQTVSQFLDTIVAKASVHLEKTKDLVQRPMDAAGSALDAETEKLTADSTATVKEFGEKERKASVKRQVKILDSAAQAIEGQINTLMTQSGKAENPEALQSIIDQVRTKWAEMMEKEIEAFTVKNKGTDGFEERLADLTTDLEAGLTGKVVTLLDRYQAAIENQSYAPLQDAQANLAAAQNPLYAKNFTDADVAGLEKNVQLQERAAAVERLNQLEQLHAYILQQVAAAESQYGANSQQVQALKERQYSVEQSLGNARRQNTSDTEAAARGEITLAQSIEAANRAWMMRNGLMDQNGDMISAAERAGQAWGTVLDTLTSGFSQLFMDLAMGTESAEEAFKKFGLSVIQMLMQMIAKQLAFNLVQSLMGGASSGAGSFLGMLFGAGAATGQFVAGIKRAANGEYVSGNNPFRDSELRSVMPGEMILRTSAVNQIGRDALEKVNALGNRKIASGMPTIPQPEAQDSRPINIWAVLPEEQQQIGPEDVVAYISDDIRRRGVTRTLIKAINTGKM</sequence>
<dbReference type="EMBL" id="CP159249">
    <property type="protein sequence ID" value="XCG57774.1"/>
    <property type="molecule type" value="Genomic_DNA"/>
</dbReference>
<accession>A0AAU8DEG5</accession>
<dbReference type="PANTHER" id="PTHR37813">
    <property type="entry name" value="FELS-2 PROPHAGE PROTEIN"/>
    <property type="match status" value="1"/>
</dbReference>
<reference evidence="7" key="1">
    <citation type="submission" date="2024-06" db="EMBL/GenBank/DDBJ databases">
        <title>Mesorhizobium karijinii sp. nov., a symbiont of the iconic Swainsona formosa from arid Australia.</title>
        <authorList>
            <person name="Hill Y.J."/>
            <person name="Watkin E.L.J."/>
            <person name="O'Hara G.W."/>
            <person name="Terpolilli J."/>
            <person name="Tye M.L."/>
            <person name="Kohlmeier M.G."/>
        </authorList>
    </citation>
    <scope>NUCLEOTIDE SEQUENCE</scope>
    <source>
        <strain evidence="7">WSM2239</strain>
    </source>
</reference>
<evidence type="ECO:0000259" key="5">
    <source>
        <dbReference type="Pfam" id="PF01464"/>
    </source>
</evidence>
<feature type="domain" description="Phage tail tape measure protein" evidence="6">
    <location>
        <begin position="145"/>
        <end position="324"/>
    </location>
</feature>
<keyword evidence="4" id="KW-0812">Transmembrane</keyword>
<feature type="transmembrane region" description="Helical" evidence="4">
    <location>
        <begin position="447"/>
        <end position="467"/>
    </location>
</feature>
<dbReference type="Gene3D" id="1.10.530.10">
    <property type="match status" value="1"/>
</dbReference>
<keyword evidence="2" id="KW-1188">Viral release from host cell</keyword>
<protein>
    <submittedName>
        <fullName evidence="7">Phage tail tape measure protein</fullName>
    </submittedName>
</protein>
<feature type="transmembrane region" description="Helical" evidence="4">
    <location>
        <begin position="420"/>
        <end position="440"/>
    </location>
</feature>
<feature type="domain" description="Transglycosylase SLT" evidence="5">
    <location>
        <begin position="1060"/>
        <end position="1138"/>
    </location>
</feature>